<reference evidence="4" key="2">
    <citation type="submission" date="2025-08" db="UniProtKB">
        <authorList>
            <consortium name="RefSeq"/>
        </authorList>
    </citation>
    <scope>IDENTIFICATION</scope>
</reference>
<evidence type="ECO:0000313" key="3">
    <source>
        <dbReference type="Proteomes" id="UP000818029"/>
    </source>
</evidence>
<feature type="compositionally biased region" description="Basic and acidic residues" evidence="1">
    <location>
        <begin position="70"/>
        <end position="89"/>
    </location>
</feature>
<dbReference type="KEGG" id="ghi:107913715"/>
<dbReference type="RefSeq" id="XP_016697877.1">
    <property type="nucleotide sequence ID" value="XM_016842388.2"/>
</dbReference>
<keyword evidence="2" id="KW-0732">Signal</keyword>
<dbReference type="PaxDb" id="3635-A0A1U8K5Y0"/>
<name>A0A1U8K5Y0_GOSHI</name>
<keyword evidence="3" id="KW-1185">Reference proteome</keyword>
<evidence type="ECO:0000256" key="1">
    <source>
        <dbReference type="SAM" id="MobiDB-lite"/>
    </source>
</evidence>
<feature type="chain" id="PRO_5010550337" evidence="2">
    <location>
        <begin position="17"/>
        <end position="104"/>
    </location>
</feature>
<accession>A0A1U8K5Y0</accession>
<dbReference type="AlphaFoldDB" id="A0A1U8K5Y0"/>
<feature type="signal peptide" evidence="2">
    <location>
        <begin position="1"/>
        <end position="16"/>
    </location>
</feature>
<gene>
    <name evidence="4" type="primary">LOC107913715</name>
</gene>
<organism evidence="3 4">
    <name type="scientific">Gossypium hirsutum</name>
    <name type="common">Upland cotton</name>
    <name type="synonym">Gossypium mexicanum</name>
    <dbReference type="NCBI Taxonomy" id="3635"/>
    <lineage>
        <taxon>Eukaryota</taxon>
        <taxon>Viridiplantae</taxon>
        <taxon>Streptophyta</taxon>
        <taxon>Embryophyta</taxon>
        <taxon>Tracheophyta</taxon>
        <taxon>Spermatophyta</taxon>
        <taxon>Magnoliopsida</taxon>
        <taxon>eudicotyledons</taxon>
        <taxon>Gunneridae</taxon>
        <taxon>Pentapetalae</taxon>
        <taxon>rosids</taxon>
        <taxon>malvids</taxon>
        <taxon>Malvales</taxon>
        <taxon>Malvaceae</taxon>
        <taxon>Malvoideae</taxon>
        <taxon>Gossypium</taxon>
    </lineage>
</organism>
<evidence type="ECO:0000313" key="4">
    <source>
        <dbReference type="RefSeq" id="XP_016697877.1"/>
    </source>
</evidence>
<dbReference type="GeneID" id="107913715"/>
<evidence type="ECO:0000256" key="2">
    <source>
        <dbReference type="SAM" id="SignalP"/>
    </source>
</evidence>
<protein>
    <submittedName>
        <fullName evidence="4">Uncharacterized protein</fullName>
    </submittedName>
</protein>
<feature type="region of interest" description="Disordered" evidence="1">
    <location>
        <begin position="66"/>
        <end position="89"/>
    </location>
</feature>
<dbReference type="Proteomes" id="UP000818029">
    <property type="component" value="Chromosome D11"/>
</dbReference>
<sequence length="104" mass="11394">MPLSLTFQLSLLLVSGSQPGSRLRFPPSRIPVVSPSQPLGSRPSPLLQKNVVLHAIAYYGQSIYPTSHNRTHDKGNPETHDPPFQHHCDIKGNLLNQSVSCNSS</sequence>
<proteinExistence type="predicted"/>
<reference evidence="3" key="1">
    <citation type="journal article" date="2020" name="Nat. Genet.">
        <title>Genomic diversifications of five Gossypium allopolyploid species and their impact on cotton improvement.</title>
        <authorList>
            <person name="Chen Z.J."/>
            <person name="Sreedasyam A."/>
            <person name="Ando A."/>
            <person name="Song Q."/>
            <person name="De Santiago L.M."/>
            <person name="Hulse-Kemp A.M."/>
            <person name="Ding M."/>
            <person name="Ye W."/>
            <person name="Kirkbride R.C."/>
            <person name="Jenkins J."/>
            <person name="Plott C."/>
            <person name="Lovell J."/>
            <person name="Lin Y.M."/>
            <person name="Vaughn R."/>
            <person name="Liu B."/>
            <person name="Simpson S."/>
            <person name="Scheffler B.E."/>
            <person name="Wen L."/>
            <person name="Saski C.A."/>
            <person name="Grover C.E."/>
            <person name="Hu G."/>
            <person name="Conover J.L."/>
            <person name="Carlson J.W."/>
            <person name="Shu S."/>
            <person name="Boston L.B."/>
            <person name="Williams M."/>
            <person name="Peterson D.G."/>
            <person name="McGee K."/>
            <person name="Jones D.C."/>
            <person name="Wendel J.F."/>
            <person name="Stelly D.M."/>
            <person name="Grimwood J."/>
            <person name="Schmutz J."/>
        </authorList>
    </citation>
    <scope>NUCLEOTIDE SEQUENCE [LARGE SCALE GENOMIC DNA]</scope>
    <source>
        <strain evidence="3">cv. TM-1</strain>
    </source>
</reference>